<organism evidence="1 2">
    <name type="scientific">Miscanthus lutarioriparius</name>
    <dbReference type="NCBI Taxonomy" id="422564"/>
    <lineage>
        <taxon>Eukaryota</taxon>
        <taxon>Viridiplantae</taxon>
        <taxon>Streptophyta</taxon>
        <taxon>Embryophyta</taxon>
        <taxon>Tracheophyta</taxon>
        <taxon>Spermatophyta</taxon>
        <taxon>Magnoliopsida</taxon>
        <taxon>Liliopsida</taxon>
        <taxon>Poales</taxon>
        <taxon>Poaceae</taxon>
        <taxon>PACMAD clade</taxon>
        <taxon>Panicoideae</taxon>
        <taxon>Andropogonodae</taxon>
        <taxon>Andropogoneae</taxon>
        <taxon>Saccharinae</taxon>
        <taxon>Miscanthus</taxon>
    </lineage>
</organism>
<dbReference type="AlphaFoldDB" id="A0A811SR85"/>
<proteinExistence type="predicted"/>
<protein>
    <submittedName>
        <fullName evidence="1">Uncharacterized protein</fullName>
    </submittedName>
</protein>
<comment type="caution">
    <text evidence="1">The sequence shown here is derived from an EMBL/GenBank/DDBJ whole genome shotgun (WGS) entry which is preliminary data.</text>
</comment>
<dbReference type="OrthoDB" id="688154at2759"/>
<sequence length="122" mass="13281">MLAPAFFFSGAGASAPPPAATVAAAMLVRCPCLLPENYRMDGIAFDSREEIGIKFFTGSDEQEEFMKLLLSKCNTVTLKRVDITVPLAPNSSEIKEVVERIHSVCHPNSKIQFNVHAMPLAS</sequence>
<name>A0A811SR85_9POAL</name>
<dbReference type="Proteomes" id="UP000604825">
    <property type="component" value="Unassembled WGS sequence"/>
</dbReference>
<dbReference type="EMBL" id="CAJGYO010000807">
    <property type="protein sequence ID" value="CAD6343627.1"/>
    <property type="molecule type" value="Genomic_DNA"/>
</dbReference>
<accession>A0A811SR85</accession>
<keyword evidence="2" id="KW-1185">Reference proteome</keyword>
<evidence type="ECO:0000313" key="1">
    <source>
        <dbReference type="EMBL" id="CAD6343627.1"/>
    </source>
</evidence>
<gene>
    <name evidence="1" type="ORF">NCGR_LOCUS67725</name>
</gene>
<evidence type="ECO:0000313" key="2">
    <source>
        <dbReference type="Proteomes" id="UP000604825"/>
    </source>
</evidence>
<reference evidence="1" key="1">
    <citation type="submission" date="2020-10" db="EMBL/GenBank/DDBJ databases">
        <authorList>
            <person name="Han B."/>
            <person name="Lu T."/>
            <person name="Zhao Q."/>
            <person name="Huang X."/>
            <person name="Zhao Y."/>
        </authorList>
    </citation>
    <scope>NUCLEOTIDE SEQUENCE</scope>
</reference>